<dbReference type="Proteomes" id="UP000267128">
    <property type="component" value="Unassembled WGS sequence"/>
</dbReference>
<proteinExistence type="predicted"/>
<accession>A0A3N0CI55</accession>
<keyword evidence="2" id="KW-1185">Reference proteome</keyword>
<gene>
    <name evidence="1" type="ORF">EFK50_13215</name>
</gene>
<evidence type="ECO:0000313" key="2">
    <source>
        <dbReference type="Proteomes" id="UP000267128"/>
    </source>
</evidence>
<organism evidence="1 2">
    <name type="scientific">Nocardioides marmoriginsengisoli</name>
    <dbReference type="NCBI Taxonomy" id="661483"/>
    <lineage>
        <taxon>Bacteria</taxon>
        <taxon>Bacillati</taxon>
        <taxon>Actinomycetota</taxon>
        <taxon>Actinomycetes</taxon>
        <taxon>Propionibacteriales</taxon>
        <taxon>Nocardioidaceae</taxon>
        <taxon>Nocardioides</taxon>
    </lineage>
</organism>
<evidence type="ECO:0000313" key="1">
    <source>
        <dbReference type="EMBL" id="RNL62706.1"/>
    </source>
</evidence>
<sequence>MLLPHAVLLAEARSYVTALADRALTFDGSMEYERVLLELDELHGGVFSPTTGLPITDPTALYTIAHQAIAELESHEIDPLGLELCLAMLIAARETDTRS</sequence>
<reference evidence="1 2" key="1">
    <citation type="submission" date="2018-11" db="EMBL/GenBank/DDBJ databases">
        <authorList>
            <person name="Li F."/>
        </authorList>
    </citation>
    <scope>NUCLEOTIDE SEQUENCE [LARGE SCALE GENOMIC DNA]</scope>
    <source>
        <strain evidence="1 2">Gsoil 097</strain>
    </source>
</reference>
<name>A0A3N0CI55_9ACTN</name>
<dbReference type="AlphaFoldDB" id="A0A3N0CI55"/>
<dbReference type="EMBL" id="RJSE01000007">
    <property type="protein sequence ID" value="RNL62706.1"/>
    <property type="molecule type" value="Genomic_DNA"/>
</dbReference>
<dbReference type="OrthoDB" id="3789017at2"/>
<protein>
    <submittedName>
        <fullName evidence="1">Uncharacterized protein</fullName>
    </submittedName>
</protein>
<comment type="caution">
    <text evidence="1">The sequence shown here is derived from an EMBL/GenBank/DDBJ whole genome shotgun (WGS) entry which is preliminary data.</text>
</comment>
<dbReference type="RefSeq" id="WP_123228001.1">
    <property type="nucleotide sequence ID" value="NZ_RJSE01000007.1"/>
</dbReference>